<evidence type="ECO:0000256" key="1">
    <source>
        <dbReference type="SAM" id="MobiDB-lite"/>
    </source>
</evidence>
<comment type="caution">
    <text evidence="2">The sequence shown here is derived from an EMBL/GenBank/DDBJ whole genome shotgun (WGS) entry which is preliminary data.</text>
</comment>
<name>A0A7J6TGM2_PEROL</name>
<sequence length="526" mass="58362">MITKHQQQQQQQQQQQKQQQYLMIPSQQTYQVLPVLPLAGAAAAAGEVCHQYYIVHVVVEKSLGELVVPQQHDDEDDELPSSSSSEGGGNGEGLMPSSINRISRSLSNKSATPYFSSSWSTIGTDSYGDDCDYTTCYGQQPHQVEEMADDDDSTRESPYDTCQEDDDEDNSTRESPYDTCQEDDDDDNNESTATPPAAAAAPVTVSVPPSPLDHDDFLSSTYKKAVEYCRPLVTSSSSSTTTSDDDDDHDDDDDLTTPKGCWIPQPVDNVFDSKRNLKANVRELDDGGKLCRLDCDFPEYTVKQVYNVLYDKREQKEWNRLVESVEFIDDDITMPALPKTNKYCFEYPYAAFKYDHAHASPRAVLTGDHGEEEEDVIGSHLMNDIMEGVRARTVNYSNGIFGITWSLNTHDALQRIDHLTSHRFAHDALHKLDLVNRARAGCSVEVTFYHDFPIRRFQHSDDIASSGGAATRRLRVKLFMGYIMDALKGYDLLSGIARPTGPAATAVGTATGTAEVALPVAPPSKH</sequence>
<feature type="region of interest" description="Disordered" evidence="1">
    <location>
        <begin position="71"/>
        <end position="98"/>
    </location>
</feature>
<proteinExistence type="predicted"/>
<evidence type="ECO:0000313" key="3">
    <source>
        <dbReference type="Proteomes" id="UP000574390"/>
    </source>
</evidence>
<evidence type="ECO:0000313" key="2">
    <source>
        <dbReference type="EMBL" id="KAF4744429.1"/>
    </source>
</evidence>
<feature type="compositionally biased region" description="Acidic residues" evidence="1">
    <location>
        <begin position="180"/>
        <end position="189"/>
    </location>
</feature>
<feature type="compositionally biased region" description="Low complexity" evidence="1">
    <location>
        <begin position="190"/>
        <end position="207"/>
    </location>
</feature>
<dbReference type="AlphaFoldDB" id="A0A7J6TGM2"/>
<evidence type="ECO:0008006" key="4">
    <source>
        <dbReference type="Google" id="ProtNLM"/>
    </source>
</evidence>
<organism evidence="2 3">
    <name type="scientific">Perkinsus olseni</name>
    <name type="common">Perkinsus atlanticus</name>
    <dbReference type="NCBI Taxonomy" id="32597"/>
    <lineage>
        <taxon>Eukaryota</taxon>
        <taxon>Sar</taxon>
        <taxon>Alveolata</taxon>
        <taxon>Perkinsozoa</taxon>
        <taxon>Perkinsea</taxon>
        <taxon>Perkinsida</taxon>
        <taxon>Perkinsidae</taxon>
        <taxon>Perkinsus</taxon>
    </lineage>
</organism>
<gene>
    <name evidence="2" type="ORF">FOZ62_020722</name>
</gene>
<accession>A0A7J6TGM2</accession>
<feature type="region of interest" description="Disordered" evidence="1">
    <location>
        <begin position="233"/>
        <end position="259"/>
    </location>
</feature>
<feature type="compositionally biased region" description="Acidic residues" evidence="1">
    <location>
        <begin position="243"/>
        <end position="255"/>
    </location>
</feature>
<dbReference type="EMBL" id="JABANM010007337">
    <property type="protein sequence ID" value="KAF4744429.1"/>
    <property type="molecule type" value="Genomic_DNA"/>
</dbReference>
<protein>
    <recommendedName>
        <fullName evidence="4">START domain-containing protein</fullName>
    </recommendedName>
</protein>
<reference evidence="2 3" key="1">
    <citation type="submission" date="2020-04" db="EMBL/GenBank/DDBJ databases">
        <title>Perkinsus olseni comparative genomics.</title>
        <authorList>
            <person name="Bogema D.R."/>
        </authorList>
    </citation>
    <scope>NUCLEOTIDE SEQUENCE [LARGE SCALE GENOMIC DNA]</scope>
    <source>
        <strain evidence="2">ATCC PRA-205</strain>
    </source>
</reference>
<feature type="region of interest" description="Disordered" evidence="1">
    <location>
        <begin position="144"/>
        <end position="212"/>
    </location>
</feature>
<dbReference type="Proteomes" id="UP000574390">
    <property type="component" value="Unassembled WGS sequence"/>
</dbReference>